<evidence type="ECO:0000256" key="1">
    <source>
        <dbReference type="ARBA" id="ARBA00023172"/>
    </source>
</evidence>
<organism evidence="3 4">
    <name type="scientific">Prochlorococcus marinus str. PAC1</name>
    <dbReference type="NCBI Taxonomy" id="59924"/>
    <lineage>
        <taxon>Bacteria</taxon>
        <taxon>Bacillati</taxon>
        <taxon>Cyanobacteriota</taxon>
        <taxon>Cyanophyceae</taxon>
        <taxon>Synechococcales</taxon>
        <taxon>Prochlorococcaceae</taxon>
        <taxon>Prochlorococcus</taxon>
    </lineage>
</organism>
<feature type="domain" description="Tyr recombinase" evidence="2">
    <location>
        <begin position="204"/>
        <end position="378"/>
    </location>
</feature>
<sequence>MDENQKLLDINQDLESKGISLRIEKRGKVLNIRGSLPDKKSHNLSKVQRISLKLPHDINGLEEARKAIELIDFQLKKNQFCWSNWIKEKALSSTKTNKTVISNEIESFKRQFFSDTSRSKSSAGMISTWQSAYKPYLNRLIGVSHKSALKLSEELLVKILLSYKENSRSRQQCGIALSALARHLKVELPKNWKQLQSGYGIHESNFRELPSDKEIINSFQLIPNPKWRFVFGLMATYGLRNHEVFFSDLSCLKKGGDKILRVFPNTKTGEHQVWPFHPEWVGLFELGNITDTSDLLPDIKTDLKETTLQHIGRRVSEQFRRYEISFTPYDLRHAWAVRTILIGLPNTVAAKMMGHSVSIHTKTYHHWITRRDQQIAVDSALSRVKY</sequence>
<dbReference type="AlphaFoldDB" id="A0A0A2C1G6"/>
<dbReference type="GO" id="GO:0015074">
    <property type="term" value="P:DNA integration"/>
    <property type="evidence" value="ECO:0007669"/>
    <property type="project" value="InterPro"/>
</dbReference>
<dbReference type="RefSeq" id="WP_036906948.1">
    <property type="nucleotide sequence ID" value="NZ_CP138967.1"/>
</dbReference>
<evidence type="ECO:0000313" key="3">
    <source>
        <dbReference type="EMBL" id="KGG19362.1"/>
    </source>
</evidence>
<dbReference type="SUPFAM" id="SSF56349">
    <property type="entry name" value="DNA breaking-rejoining enzymes"/>
    <property type="match status" value="1"/>
</dbReference>
<evidence type="ECO:0000313" key="4">
    <source>
        <dbReference type="Proteomes" id="UP000030392"/>
    </source>
</evidence>
<dbReference type="CDD" id="cd00796">
    <property type="entry name" value="INT_Rci_Hp1_C"/>
    <property type="match status" value="1"/>
</dbReference>
<comment type="caution">
    <text evidence="3">The sequence shown here is derived from an EMBL/GenBank/DDBJ whole genome shotgun (WGS) entry which is preliminary data.</text>
</comment>
<reference evidence="4" key="1">
    <citation type="journal article" date="2014" name="Sci. Data">
        <title>Genomes of diverse isolates of the marine cyanobacterium Prochlorococcus.</title>
        <authorList>
            <person name="Biller S."/>
            <person name="Berube P."/>
            <person name="Thompson J."/>
            <person name="Kelly L."/>
            <person name="Roggensack S."/>
            <person name="Awad L."/>
            <person name="Roache-Johnson K."/>
            <person name="Ding H."/>
            <person name="Giovannoni S.J."/>
            <person name="Moore L.R."/>
            <person name="Chisholm S.W."/>
        </authorList>
    </citation>
    <scope>NUCLEOTIDE SEQUENCE [LARGE SCALE GENOMIC DNA]</scope>
    <source>
        <strain evidence="4">PAC1</strain>
    </source>
</reference>
<dbReference type="EMBL" id="JNAX01000015">
    <property type="protein sequence ID" value="KGG19362.1"/>
    <property type="molecule type" value="Genomic_DNA"/>
</dbReference>
<accession>A0A0A2C1G6</accession>
<gene>
    <name evidence="3" type="ORF">EV03_1744</name>
</gene>
<evidence type="ECO:0000259" key="2">
    <source>
        <dbReference type="PROSITE" id="PS51898"/>
    </source>
</evidence>
<protein>
    <submittedName>
        <fullName evidence="3">Phage integrase family</fullName>
    </submittedName>
</protein>
<dbReference type="PROSITE" id="PS51898">
    <property type="entry name" value="TYR_RECOMBINASE"/>
    <property type="match status" value="1"/>
</dbReference>
<dbReference type="Proteomes" id="UP000030392">
    <property type="component" value="Unassembled WGS sequence"/>
</dbReference>
<dbReference type="GO" id="GO:0003677">
    <property type="term" value="F:DNA binding"/>
    <property type="evidence" value="ECO:0007669"/>
    <property type="project" value="InterPro"/>
</dbReference>
<proteinExistence type="predicted"/>
<dbReference type="InterPro" id="IPR002104">
    <property type="entry name" value="Integrase_catalytic"/>
</dbReference>
<dbReference type="GO" id="GO:0006310">
    <property type="term" value="P:DNA recombination"/>
    <property type="evidence" value="ECO:0007669"/>
    <property type="project" value="UniProtKB-KW"/>
</dbReference>
<name>A0A0A2C1G6_PROMR</name>
<keyword evidence="1" id="KW-0233">DNA recombination</keyword>
<dbReference type="InterPro" id="IPR011010">
    <property type="entry name" value="DNA_brk_join_enz"/>
</dbReference>
<dbReference type="InterPro" id="IPR013762">
    <property type="entry name" value="Integrase-like_cat_sf"/>
</dbReference>
<dbReference type="Gene3D" id="1.10.443.10">
    <property type="entry name" value="Intergrase catalytic core"/>
    <property type="match status" value="1"/>
</dbReference>